<feature type="compositionally biased region" description="Basic and acidic residues" evidence="5">
    <location>
        <begin position="541"/>
        <end position="554"/>
    </location>
</feature>
<dbReference type="NCBIfam" id="TIGR01168">
    <property type="entry name" value="YSIRK_signal"/>
    <property type="match status" value="1"/>
</dbReference>
<gene>
    <name evidence="7" type="primary">bca_2</name>
    <name evidence="7" type="ORF">NCTC9828_00448</name>
</gene>
<feature type="compositionally biased region" description="Basic and acidic residues" evidence="5">
    <location>
        <begin position="699"/>
        <end position="712"/>
    </location>
</feature>
<feature type="compositionally biased region" description="Basic and acidic residues" evidence="5">
    <location>
        <begin position="937"/>
        <end position="949"/>
    </location>
</feature>
<feature type="region of interest" description="Disordered" evidence="5">
    <location>
        <begin position="1016"/>
        <end position="1082"/>
    </location>
</feature>
<sequence length="1392" mass="146478">MFRRSKNNSYDTSQTKQRFSIKKFKFGAASVLIGISFLGGFTQGQFNISTDTVFAAEVLQGSAATLNTSITKNMQNGNAYIDLYDVKLGKIDPLQLIVLKQGFTAKYVIKQGTQYYGDVSQLQSTGGARVTYNIFSEDGQPHVKPDGQTDIVSVNLTVYDTTVLREKLDDLKKKAEDPNWSENSRNEVLEGVHTITEDLDNNPQTEANINNKIILVDELDKKLVVDPRTDADKNDPAGKDQQVNVGETPKAEDSIGNLPDLPKGTTVAFETPVDTATPGDKPAKVVLTYPDGSKDTVDVTVKVVDPRTDADKNDPAGKDQQVNVGETPKAEDSIGNLPDLPKGTTVAFETPVDTATPGDKPAKVVLTYPDGSKDTVDVTVKVVDPRTDADKNDPAGKDQQVNVGETPKAEDSIGNLPDLPKGTTVAFETPVDTATPGDKPAKVVLTYPDGSKDTVDVTVKVVDPRTDADKNDPAGKDQQVNVGETPKAEDSIGNLPDLPKGTTVAFETPVDTATPGDKPAKVVLTYPDGSKDTVDVTVKVVDPRTDADKNDPAGKDQQVNVGETPKAEDSIGNLPDLPKGTTVAFETPVDTATPGDKPAKVVLTYPDGSKDTVDVTVKVVDPRTDADKNDPAGKDQQVNVGETPKAEDSIGNLPDLPKGTTVAFETPVDTATPGDKPAKVVLTYPDGSKDTVDVTVKVVDPRTDADKNDPAGKDQQVNVGETPKAEDSIGNLPDLPKGTTVAFETPVDTATPGDKPAKVVLTYPDGSKDTVDVTVKVVDPRTDADKNDPAGKDQQVNVGETPKAEDSIGNLPDLPKGTTVAFETPVDTATPGDKPAKVVLTYPDGSKDTVDVTVKVVDPRTDADKNDPAGKDQQVNVGETPKAEDSIGNLPDLPKGTTVAFETPVDTATPGDKPAKVVLTYPDGSKDTVDVTVKVVDPRTDADKNDPAGKDQQVNVGETPKAEDSIGNLPDLPKGTTVAFETPVDTATPGDKPAKVVLTYPDGSKDTVDVTVKVVDPRTDADKNDPAGKDQQVNVGETPKAEDSIGNLPDLPKGTTVAFETPVDTATPGDKPAKVVLTYPDGSKDTVDVTVKVVDPRTDADKNDPAGKDQQVNVGETPKAEDSIGNLPDLPKGTTVAFETPVDTATPGDKPAKVVLTYPDGSKDTVDVTVKVVDPRTDADKNDPAGKDQQVNVGETPKAEDSIGNLPDLPKGTTVAFETPVDTATPGDKPAKVVLTYPDGSKDTVDVTVKVVDPRTDADKNDPAGKDQQVNVGETPKAEDSIGNLPDLPKGTTVAFETPVDTATPGDKPAKVVLTYPDGSKDTVDVTVKVVDPRTDADKNDPAGKDQQVNGKGNKLPATGEKVTPFVNFAALAIISSVGLLGIAKGKKNGSD</sequence>
<dbReference type="Pfam" id="PF04650">
    <property type="entry name" value="YSIRK_signal"/>
    <property type="match status" value="1"/>
</dbReference>
<dbReference type="InterPro" id="IPR012706">
    <property type="entry name" value="Rib_alpha_Esp_rpt"/>
</dbReference>
<dbReference type="Gene3D" id="1.20.1270.150">
    <property type="entry name" value="Surface Active Protein"/>
    <property type="match status" value="1"/>
</dbReference>
<dbReference type="Gene3D" id="2.60.500.10">
    <property type="entry name" value="Surface Active Protein domain"/>
    <property type="match status" value="1"/>
</dbReference>
<dbReference type="Pfam" id="PF08829">
    <property type="entry name" value="AlphaC_N"/>
    <property type="match status" value="1"/>
</dbReference>
<keyword evidence="4" id="KW-0572">Peptidoglycan-anchor</keyword>
<organism evidence="7 8">
    <name type="scientific">Streptococcus agalactiae</name>
    <dbReference type="NCBI Taxonomy" id="1311"/>
    <lineage>
        <taxon>Bacteria</taxon>
        <taxon>Bacillati</taxon>
        <taxon>Bacillota</taxon>
        <taxon>Bacilli</taxon>
        <taxon>Lactobacillales</taxon>
        <taxon>Streptococcaceae</taxon>
        <taxon>Streptococcus</taxon>
    </lineage>
</organism>
<feature type="compositionally biased region" description="Basic and acidic residues" evidence="5">
    <location>
        <begin position="1332"/>
        <end position="1344"/>
    </location>
</feature>
<keyword evidence="1" id="KW-0134">Cell wall</keyword>
<dbReference type="InterPro" id="IPR005877">
    <property type="entry name" value="YSIRK_signal_dom"/>
</dbReference>
<evidence type="ECO:0000256" key="1">
    <source>
        <dbReference type="ARBA" id="ARBA00022512"/>
    </source>
</evidence>
<feature type="region of interest" description="Disordered" evidence="5">
    <location>
        <begin position="1332"/>
        <end position="1359"/>
    </location>
</feature>
<dbReference type="InterPro" id="IPR038335">
    <property type="entry name" value="ACP_C_sf"/>
</dbReference>
<evidence type="ECO:0000256" key="5">
    <source>
        <dbReference type="SAM" id="MobiDB-lite"/>
    </source>
</evidence>
<evidence type="ECO:0000256" key="4">
    <source>
        <dbReference type="ARBA" id="ARBA00023088"/>
    </source>
</evidence>
<evidence type="ECO:0000259" key="6">
    <source>
        <dbReference type="PROSITE" id="PS50847"/>
    </source>
</evidence>
<feature type="region of interest" description="Disordered" evidence="5">
    <location>
        <begin position="228"/>
        <end position="291"/>
    </location>
</feature>
<feature type="region of interest" description="Disordered" evidence="5">
    <location>
        <begin position="461"/>
        <end position="687"/>
    </location>
</feature>
<name>A0AB74H2I3_STRAG</name>
<dbReference type="Proteomes" id="UP000255140">
    <property type="component" value="Unassembled WGS sequence"/>
</dbReference>
<dbReference type="NCBIfam" id="NF035941">
    <property type="entry name" value="GBS_alph_likeN"/>
    <property type="match status" value="1"/>
</dbReference>
<evidence type="ECO:0000313" key="7">
    <source>
        <dbReference type="EMBL" id="SUN27666.1"/>
    </source>
</evidence>
<dbReference type="InterPro" id="IPR059115">
    <property type="entry name" value="Rib"/>
</dbReference>
<evidence type="ECO:0000256" key="3">
    <source>
        <dbReference type="ARBA" id="ARBA00022729"/>
    </source>
</evidence>
<feature type="region of interest" description="Disordered" evidence="5">
    <location>
        <begin position="1253"/>
        <end position="1318"/>
    </location>
</feature>
<proteinExistence type="predicted"/>
<dbReference type="NCBIfam" id="TIGR01167">
    <property type="entry name" value="LPXTG_anchor"/>
    <property type="match status" value="1"/>
</dbReference>
<dbReference type="InterPro" id="IPR019931">
    <property type="entry name" value="LPXTG_anchor"/>
</dbReference>
<feature type="compositionally biased region" description="Basic and acidic residues" evidence="5">
    <location>
        <begin position="305"/>
        <end position="317"/>
    </location>
</feature>
<protein>
    <submittedName>
        <fullName evidence="7">Surface protein Rib</fullName>
    </submittedName>
</protein>
<feature type="compositionally biased region" description="Basic and acidic residues" evidence="5">
    <location>
        <begin position="1094"/>
        <end position="1107"/>
    </location>
</feature>
<feature type="compositionally biased region" description="Basic and acidic residues" evidence="5">
    <location>
        <begin position="462"/>
        <end position="475"/>
    </location>
</feature>
<evidence type="ECO:0000256" key="2">
    <source>
        <dbReference type="ARBA" id="ARBA00022525"/>
    </source>
</evidence>
<feature type="region of interest" description="Disordered" evidence="5">
    <location>
        <begin position="778"/>
        <end position="845"/>
    </location>
</feature>
<dbReference type="Pfam" id="PF08428">
    <property type="entry name" value="Rib"/>
    <property type="match status" value="14"/>
</dbReference>
<dbReference type="NCBIfam" id="TIGR02331">
    <property type="entry name" value="rib_alpha"/>
    <property type="match status" value="14"/>
</dbReference>
<feature type="compositionally biased region" description="Basic and acidic residues" evidence="5">
    <location>
        <begin position="1253"/>
        <end position="1265"/>
    </location>
</feature>
<feature type="compositionally biased region" description="Basic and acidic residues" evidence="5">
    <location>
        <begin position="1173"/>
        <end position="1186"/>
    </location>
</feature>
<feature type="compositionally biased region" description="Basic and acidic residues" evidence="5">
    <location>
        <begin position="778"/>
        <end position="791"/>
    </location>
</feature>
<keyword evidence="3" id="KW-0732">Signal</keyword>
<feature type="region of interest" description="Disordered" evidence="5">
    <location>
        <begin position="384"/>
        <end position="449"/>
    </location>
</feature>
<feature type="compositionally biased region" description="Basic and acidic residues" evidence="5">
    <location>
        <begin position="857"/>
        <end position="870"/>
    </location>
</feature>
<feature type="region of interest" description="Disordered" evidence="5">
    <location>
        <begin position="857"/>
        <end position="924"/>
    </location>
</feature>
<dbReference type="InterPro" id="IPR014933">
    <property type="entry name" value="AlphaC_N"/>
</dbReference>
<evidence type="ECO:0000313" key="8">
    <source>
        <dbReference type="Proteomes" id="UP000255140"/>
    </source>
</evidence>
<comment type="caution">
    <text evidence="7">The sequence shown here is derived from an EMBL/GenBank/DDBJ whole genome shotgun (WGS) entry which is preliminary data.</text>
</comment>
<dbReference type="InterPro" id="IPR038544">
    <property type="entry name" value="ACP_N_sf"/>
</dbReference>
<dbReference type="EMBL" id="UHEW01000005">
    <property type="protein sequence ID" value="SUN27666.1"/>
    <property type="molecule type" value="Genomic_DNA"/>
</dbReference>
<dbReference type="PROSITE" id="PS50847">
    <property type="entry name" value="GRAM_POS_ANCHORING"/>
    <property type="match status" value="1"/>
</dbReference>
<feature type="compositionally biased region" description="Basic and acidic residues" evidence="5">
    <location>
        <begin position="384"/>
        <end position="396"/>
    </location>
</feature>
<keyword evidence="2" id="KW-0964">Secreted</keyword>
<feature type="compositionally biased region" description="Basic and acidic residues" evidence="5">
    <location>
        <begin position="1016"/>
        <end position="1028"/>
    </location>
</feature>
<feature type="region of interest" description="Disordered" evidence="5">
    <location>
        <begin position="305"/>
        <end position="370"/>
    </location>
</feature>
<feature type="region of interest" description="Disordered" evidence="5">
    <location>
        <begin position="1094"/>
        <end position="1240"/>
    </location>
</feature>
<feature type="domain" description="Gram-positive cocci surface proteins LPxTG" evidence="6">
    <location>
        <begin position="1356"/>
        <end position="1392"/>
    </location>
</feature>
<dbReference type="Pfam" id="PF00746">
    <property type="entry name" value="Gram_pos_anchor"/>
    <property type="match status" value="1"/>
</dbReference>
<feature type="compositionally biased region" description="Basic and acidic residues" evidence="5">
    <location>
        <begin position="228"/>
        <end position="238"/>
    </location>
</feature>
<feature type="region of interest" description="Disordered" evidence="5">
    <location>
        <begin position="699"/>
        <end position="766"/>
    </location>
</feature>
<dbReference type="RefSeq" id="WP_115356222.1">
    <property type="nucleotide sequence ID" value="NZ_UHEW01000005.1"/>
</dbReference>
<reference evidence="7 8" key="1">
    <citation type="submission" date="2018-06" db="EMBL/GenBank/DDBJ databases">
        <authorList>
            <consortium name="Pathogen Informatics"/>
            <person name="Doyle S."/>
        </authorList>
    </citation>
    <scope>NUCLEOTIDE SEQUENCE [LARGE SCALE GENOMIC DNA]</scope>
    <source>
        <strain evidence="7 8">NCTC9828</strain>
    </source>
</reference>
<accession>A0AB74H2I3</accession>
<feature type="region of interest" description="Disordered" evidence="5">
    <location>
        <begin position="937"/>
        <end position="1003"/>
    </location>
</feature>
<feature type="compositionally biased region" description="Basic and acidic residues" evidence="5">
    <location>
        <begin position="620"/>
        <end position="633"/>
    </location>
</feature>